<organism evidence="5 6">
    <name type="scientific">Actinokineospora bangkokensis</name>
    <dbReference type="NCBI Taxonomy" id="1193682"/>
    <lineage>
        <taxon>Bacteria</taxon>
        <taxon>Bacillati</taxon>
        <taxon>Actinomycetota</taxon>
        <taxon>Actinomycetes</taxon>
        <taxon>Pseudonocardiales</taxon>
        <taxon>Pseudonocardiaceae</taxon>
        <taxon>Actinokineospora</taxon>
    </lineage>
</organism>
<protein>
    <recommendedName>
        <fullName evidence="7">PucR family transcriptional regulator</fullName>
    </recommendedName>
</protein>
<feature type="domain" description="RsbT co-antagonist protein RsbRD N-terminal" evidence="3">
    <location>
        <begin position="19"/>
        <end position="157"/>
    </location>
</feature>
<dbReference type="InterPro" id="IPR042070">
    <property type="entry name" value="PucR_C-HTH_sf"/>
</dbReference>
<accession>A0A1Q9LQW0</accession>
<gene>
    <name evidence="5" type="ORF">BJP25_11710</name>
</gene>
<dbReference type="STRING" id="1193682.BJP25_11710"/>
<evidence type="ECO:0000256" key="1">
    <source>
        <dbReference type="ARBA" id="ARBA00006754"/>
    </source>
</evidence>
<dbReference type="OrthoDB" id="3663486at2"/>
<sequence>MSDDDAASIVGRLLDTREEFIAVLIDEMRARIPELDHDAAIVRLLKASVSENVVSGMNSLMHDGEPGSVEAPDSALSYARALARNGVPLSALIRAYWVGHSRSTDLIFQFGAQVRADVRTEVVAVLVRRNTTWLDEVTSQVARAYEVEREAWLSGSQGLRRRVVGDLLDRKPITAEQAERVLGYGFDGVHRCVLVQTTGVPRAADAVVEALRLGSRARAHLAVELGDGVTAVWLTVSDPAETTIAAGGLPPALVAIGNAEPGVEGFRRSYRQAERVRLVLTTGEGGAPAGVDGRPGWARFSELTPLALMVHDVDEVRAFVRRQLGELAGSDSRVEVLRETLWAYLCARGSVTATAAALTMHRNSVQYRVERAVELLPGQALPDPAHDLQTALDAARWLGAAVLA</sequence>
<evidence type="ECO:0000313" key="6">
    <source>
        <dbReference type="Proteomes" id="UP000186040"/>
    </source>
</evidence>
<dbReference type="RefSeq" id="WP_075973801.1">
    <property type="nucleotide sequence ID" value="NZ_MKQR01000007.1"/>
</dbReference>
<dbReference type="PANTHER" id="PTHR33744">
    <property type="entry name" value="CARBOHYDRATE DIACID REGULATOR"/>
    <property type="match status" value="1"/>
</dbReference>
<reference evidence="5 6" key="1">
    <citation type="submission" date="2016-10" db="EMBL/GenBank/DDBJ databases">
        <title>The Draft Genome Sequence of Actinokineospora bangkokensis 44EHWT reveals the biosynthetic pathway of antifungal compounds Thailandins with unusual extender unit butylmalonyl-CoA.</title>
        <authorList>
            <person name="Greule A."/>
            <person name="Intra B."/>
            <person name="Flemming S."/>
            <person name="Rommel M.G."/>
            <person name="Panbangred W."/>
            <person name="Bechthold A."/>
        </authorList>
    </citation>
    <scope>NUCLEOTIDE SEQUENCE [LARGE SCALE GENOMIC DNA]</scope>
    <source>
        <strain evidence="5 6">44EHW</strain>
    </source>
</reference>
<keyword evidence="6" id="KW-1185">Reference proteome</keyword>
<feature type="domain" description="PucR C-terminal helix-turn-helix" evidence="2">
    <location>
        <begin position="337"/>
        <end position="392"/>
    </location>
</feature>
<comment type="caution">
    <text evidence="5">The sequence shown here is derived from an EMBL/GenBank/DDBJ whole genome shotgun (WGS) entry which is preliminary data.</text>
</comment>
<dbReference type="AlphaFoldDB" id="A0A1Q9LQW0"/>
<evidence type="ECO:0008006" key="7">
    <source>
        <dbReference type="Google" id="ProtNLM"/>
    </source>
</evidence>
<dbReference type="InterPro" id="IPR051448">
    <property type="entry name" value="CdaR-like_regulators"/>
</dbReference>
<dbReference type="InterPro" id="IPR025751">
    <property type="entry name" value="RsbRD_N_dom"/>
</dbReference>
<evidence type="ECO:0000259" key="3">
    <source>
        <dbReference type="Pfam" id="PF14361"/>
    </source>
</evidence>
<name>A0A1Q9LQW0_9PSEU</name>
<dbReference type="Proteomes" id="UP000186040">
    <property type="component" value="Unassembled WGS sequence"/>
</dbReference>
<dbReference type="InterPro" id="IPR025736">
    <property type="entry name" value="PucR_C-HTH_dom"/>
</dbReference>
<dbReference type="PANTHER" id="PTHR33744:SF1">
    <property type="entry name" value="DNA-BINDING TRANSCRIPTIONAL ACTIVATOR ADER"/>
    <property type="match status" value="1"/>
</dbReference>
<comment type="similarity">
    <text evidence="1">Belongs to the CdaR family.</text>
</comment>
<evidence type="ECO:0000259" key="4">
    <source>
        <dbReference type="Pfam" id="PF17853"/>
    </source>
</evidence>
<evidence type="ECO:0000259" key="2">
    <source>
        <dbReference type="Pfam" id="PF13556"/>
    </source>
</evidence>
<dbReference type="Pfam" id="PF17853">
    <property type="entry name" value="GGDEF_2"/>
    <property type="match status" value="1"/>
</dbReference>
<evidence type="ECO:0000313" key="5">
    <source>
        <dbReference type="EMBL" id="OLR94419.1"/>
    </source>
</evidence>
<feature type="domain" description="CdaR GGDEF-like" evidence="4">
    <location>
        <begin position="175"/>
        <end position="276"/>
    </location>
</feature>
<proteinExistence type="inferred from homology"/>
<dbReference type="Pfam" id="PF13556">
    <property type="entry name" value="HTH_30"/>
    <property type="match status" value="1"/>
</dbReference>
<dbReference type="Pfam" id="PF14361">
    <property type="entry name" value="RsbRD_N"/>
    <property type="match status" value="1"/>
</dbReference>
<dbReference type="Gene3D" id="1.10.10.2840">
    <property type="entry name" value="PucR C-terminal helix-turn-helix domain"/>
    <property type="match status" value="1"/>
</dbReference>
<dbReference type="InterPro" id="IPR041522">
    <property type="entry name" value="CdaR_GGDEF"/>
</dbReference>
<dbReference type="EMBL" id="MKQR01000007">
    <property type="protein sequence ID" value="OLR94419.1"/>
    <property type="molecule type" value="Genomic_DNA"/>
</dbReference>